<dbReference type="InterPro" id="IPR003439">
    <property type="entry name" value="ABC_transporter-like_ATP-bd"/>
</dbReference>
<reference evidence="8 9" key="1">
    <citation type="journal article" date="2018" name="PLoS ONE">
        <title>The draft genome of Kipferlia bialata reveals reductive genome evolution in fornicate parasites.</title>
        <authorList>
            <person name="Tanifuji G."/>
            <person name="Takabayashi S."/>
            <person name="Kume K."/>
            <person name="Takagi M."/>
            <person name="Nakayama T."/>
            <person name="Kamikawa R."/>
            <person name="Inagaki Y."/>
            <person name="Hashimoto T."/>
        </authorList>
    </citation>
    <scope>NUCLEOTIDE SEQUENCE [LARGE SCALE GENOMIC DNA]</scope>
    <source>
        <strain evidence="8">NY0173</strain>
    </source>
</reference>
<feature type="transmembrane region" description="Helical" evidence="6">
    <location>
        <begin position="227"/>
        <end position="246"/>
    </location>
</feature>
<feature type="compositionally biased region" description="Basic and acidic residues" evidence="5">
    <location>
        <begin position="503"/>
        <end position="517"/>
    </location>
</feature>
<protein>
    <submittedName>
        <fullName evidence="8">ABC transporter A, ABCA</fullName>
    </submittedName>
</protein>
<evidence type="ECO:0000313" key="8">
    <source>
        <dbReference type="EMBL" id="GIQ83285.1"/>
    </source>
</evidence>
<accession>A0A9K3CVN2</accession>
<feature type="domain" description="ABC transporter" evidence="7">
    <location>
        <begin position="512"/>
        <end position="748"/>
    </location>
</feature>
<dbReference type="SUPFAM" id="SSF52540">
    <property type="entry name" value="P-loop containing nucleoside triphosphate hydrolases"/>
    <property type="match status" value="1"/>
</dbReference>
<feature type="transmembrane region" description="Helical" evidence="6">
    <location>
        <begin position="325"/>
        <end position="347"/>
    </location>
</feature>
<evidence type="ECO:0000256" key="1">
    <source>
        <dbReference type="ARBA" id="ARBA00004141"/>
    </source>
</evidence>
<feature type="transmembrane region" description="Helical" evidence="6">
    <location>
        <begin position="394"/>
        <end position="411"/>
    </location>
</feature>
<dbReference type="Gene3D" id="3.40.50.300">
    <property type="entry name" value="P-loop containing nucleotide triphosphate hydrolases"/>
    <property type="match status" value="1"/>
</dbReference>
<evidence type="ECO:0000256" key="2">
    <source>
        <dbReference type="ARBA" id="ARBA00022692"/>
    </source>
</evidence>
<feature type="region of interest" description="Disordered" evidence="5">
    <location>
        <begin position="813"/>
        <end position="842"/>
    </location>
</feature>
<evidence type="ECO:0000256" key="5">
    <source>
        <dbReference type="SAM" id="MobiDB-lite"/>
    </source>
</evidence>
<evidence type="ECO:0000256" key="3">
    <source>
        <dbReference type="ARBA" id="ARBA00022989"/>
    </source>
</evidence>
<dbReference type="PROSITE" id="PS50893">
    <property type="entry name" value="ABC_TRANSPORTER_2"/>
    <property type="match status" value="1"/>
</dbReference>
<dbReference type="CDD" id="cd03263">
    <property type="entry name" value="ABC_subfamily_A"/>
    <property type="match status" value="1"/>
</dbReference>
<keyword evidence="9" id="KW-1185">Reference proteome</keyword>
<dbReference type="Pfam" id="PF12698">
    <property type="entry name" value="ABC2_membrane_3"/>
    <property type="match status" value="1"/>
</dbReference>
<dbReference type="GO" id="GO:0016887">
    <property type="term" value="F:ATP hydrolysis activity"/>
    <property type="evidence" value="ECO:0007669"/>
    <property type="project" value="InterPro"/>
</dbReference>
<dbReference type="InterPro" id="IPR027417">
    <property type="entry name" value="P-loop_NTPase"/>
</dbReference>
<evidence type="ECO:0000256" key="4">
    <source>
        <dbReference type="ARBA" id="ARBA00023136"/>
    </source>
</evidence>
<proteinExistence type="predicted"/>
<comment type="caution">
    <text evidence="8">The sequence shown here is derived from an EMBL/GenBank/DDBJ whole genome shotgun (WGS) entry which is preliminary data.</text>
</comment>
<evidence type="ECO:0000313" key="9">
    <source>
        <dbReference type="Proteomes" id="UP000265618"/>
    </source>
</evidence>
<dbReference type="PROSITE" id="PS00211">
    <property type="entry name" value="ABC_TRANSPORTER_1"/>
    <property type="match status" value="1"/>
</dbReference>
<feature type="transmembrane region" description="Helical" evidence="6">
    <location>
        <begin position="266"/>
        <end position="287"/>
    </location>
</feature>
<sequence>LTPVFLVYIIQRIMTKAPSVHPPTTYLDPLPSCDSVSSYLNCTPMAYAPNSEYINGYLQYIADHNDPPLNFDDFIGYEDADALFDGLQDGTMYALNALAFDHSYSCNNLNFTMYYNATSGSGLLSSYEHGELWNPRTFGLVQSAIVDACSEGWSGRHHELVVEPSFKEFPSVQKSNVDDVINIIISIFEYLALMIPFAVLVIELTLEKEKGLRQFMFVSGLNDLPDFIAWTLWYSLIYSCVIWVMWAVGKYLEISFFRFSTFSAQWLVFLPFGLSNIGIGLVLGSFVKKVRVGAILLIIVFTGGLFFQLILSMTAVIIPDLPEDFAWIQNLFNLYPSYHLAIILYIMGDKTERHTDPISGNIVDPDGFAVADVFAPWVSTVSQDEHEFIIWNECLWMLFIGLLCFVIALYLSTLSGVSHGHGEVPWYPLLPRYWGLSKKHRAIPHLPEGYTRDVAVQRLSLDDVSVERPGMGHQSSKDPLPPPDDMVIQVAQRIHAEGTPSRDSAEEYERERQRDDLPEGAQEGSASNSIVFRGLGKTFGSRNGKVHAVRGLWFEVQRNTCFGLLGLLRPTFGTATVEGHDLVHGMANIRRKVGLCPQFDRCFDKMSCIQHLCVFGLIRGISYSQSKKQGTKLLEQVGLTPALHRYSMALSGGMRRRLSVAIALSGAPSLVVLDEPTTGLDPASRRHLWDLITNLRKNHTILLTTHSMEEADALSDTVGIVGTGSLLCIGPAVRLKTVFGSGYRLVCDVADEEAKEALRAVFSREIPDATYPETHSPCSLSVLLPKTVQATVTALDLLERLCPTVDQKSLNLARVERERESHRDRSKRERGGRGRSKARSDEVKTNGLRGWVVRNSQLEEVFCRVVGVNS</sequence>
<keyword evidence="3 6" id="KW-1133">Transmembrane helix</keyword>
<feature type="region of interest" description="Disordered" evidence="5">
    <location>
        <begin position="497"/>
        <end position="525"/>
    </location>
</feature>
<dbReference type="OrthoDB" id="8061355at2759"/>
<keyword evidence="4 6" id="KW-0472">Membrane</keyword>
<feature type="transmembrane region" description="Helical" evidence="6">
    <location>
        <begin position="294"/>
        <end position="319"/>
    </location>
</feature>
<dbReference type="AlphaFoldDB" id="A0A9K3CVN2"/>
<dbReference type="InterPro" id="IPR017871">
    <property type="entry name" value="ABC_transporter-like_CS"/>
</dbReference>
<feature type="non-terminal residue" evidence="8">
    <location>
        <position position="1"/>
    </location>
</feature>
<organism evidence="8 9">
    <name type="scientific">Kipferlia bialata</name>
    <dbReference type="NCBI Taxonomy" id="797122"/>
    <lineage>
        <taxon>Eukaryota</taxon>
        <taxon>Metamonada</taxon>
        <taxon>Carpediemonas-like organisms</taxon>
        <taxon>Kipferlia</taxon>
    </lineage>
</organism>
<feature type="compositionally biased region" description="Basic and acidic residues" evidence="5">
    <location>
        <begin position="814"/>
        <end position="842"/>
    </location>
</feature>
<dbReference type="GO" id="GO:0140359">
    <property type="term" value="F:ABC-type transporter activity"/>
    <property type="evidence" value="ECO:0007669"/>
    <property type="project" value="InterPro"/>
</dbReference>
<comment type="subcellular location">
    <subcellularLocation>
        <location evidence="1">Membrane</location>
        <topology evidence="1">Multi-pass membrane protein</topology>
    </subcellularLocation>
</comment>
<keyword evidence="2 6" id="KW-0812">Transmembrane</keyword>
<evidence type="ECO:0000259" key="7">
    <source>
        <dbReference type="PROSITE" id="PS50893"/>
    </source>
</evidence>
<dbReference type="EMBL" id="BDIP01000989">
    <property type="protein sequence ID" value="GIQ83285.1"/>
    <property type="molecule type" value="Genomic_DNA"/>
</dbReference>
<dbReference type="PANTHER" id="PTHR19229">
    <property type="entry name" value="ATP-BINDING CASSETTE TRANSPORTER SUBFAMILY A ABCA"/>
    <property type="match status" value="1"/>
</dbReference>
<dbReference type="Pfam" id="PF00005">
    <property type="entry name" value="ABC_tran"/>
    <property type="match status" value="1"/>
</dbReference>
<dbReference type="InterPro" id="IPR013525">
    <property type="entry name" value="ABC2_TM"/>
</dbReference>
<name>A0A9K3CVN2_9EUKA</name>
<dbReference type="Proteomes" id="UP000265618">
    <property type="component" value="Unassembled WGS sequence"/>
</dbReference>
<dbReference type="GO" id="GO:0016020">
    <property type="term" value="C:membrane"/>
    <property type="evidence" value="ECO:0007669"/>
    <property type="project" value="UniProtKB-SubCell"/>
</dbReference>
<dbReference type="InterPro" id="IPR026082">
    <property type="entry name" value="ABCA"/>
</dbReference>
<feature type="transmembrane region" description="Helical" evidence="6">
    <location>
        <begin position="180"/>
        <end position="206"/>
    </location>
</feature>
<evidence type="ECO:0000256" key="6">
    <source>
        <dbReference type="SAM" id="Phobius"/>
    </source>
</evidence>
<dbReference type="GO" id="GO:0005524">
    <property type="term" value="F:ATP binding"/>
    <property type="evidence" value="ECO:0007669"/>
    <property type="project" value="InterPro"/>
</dbReference>
<gene>
    <name evidence="8" type="ORF">KIPB_004582</name>
</gene>